<dbReference type="EMBL" id="JBHSMT010000028">
    <property type="protein sequence ID" value="MFC5475547.1"/>
    <property type="molecule type" value="Genomic_DNA"/>
</dbReference>
<proteinExistence type="predicted"/>
<gene>
    <name evidence="1" type="ORF">ACFPM8_16415</name>
</gene>
<accession>A0ABW0ME80</accession>
<evidence type="ECO:0000313" key="1">
    <source>
        <dbReference type="EMBL" id="MFC5475547.1"/>
    </source>
</evidence>
<dbReference type="RefSeq" id="WP_378998945.1">
    <property type="nucleotide sequence ID" value="NZ_JBHSMT010000028.1"/>
</dbReference>
<keyword evidence="2" id="KW-1185">Reference proteome</keyword>
<evidence type="ECO:0000313" key="2">
    <source>
        <dbReference type="Proteomes" id="UP001596045"/>
    </source>
</evidence>
<organism evidence="1 2">
    <name type="scientific">Paraherbaspirillum soli</name>
    <dbReference type="NCBI Taxonomy" id="631222"/>
    <lineage>
        <taxon>Bacteria</taxon>
        <taxon>Pseudomonadati</taxon>
        <taxon>Pseudomonadota</taxon>
        <taxon>Betaproteobacteria</taxon>
        <taxon>Burkholderiales</taxon>
        <taxon>Oxalobacteraceae</taxon>
        <taxon>Paraherbaspirillum</taxon>
    </lineage>
</organism>
<sequence length="209" mass="24198">MTFLNRIKKIFNPEPKEQVLGYSPSELQHLFQNTSATVNPGFQKNYPKKSSLESAGIHAFYASQLIDKEEMEIFLKRVDSYFQSETKRVFSDTVVTQSKAITTDERLCYLLVKEFGGVVIKLVTDSVRFLNLLAECNFSMPPPWLAFSDYKPQWWGGSMQGAQAYYDDCFFSSFFASLSIEDRKKYFAKHNASQDWEKALELFYDIETD</sequence>
<protein>
    <submittedName>
        <fullName evidence="1">Uncharacterized protein</fullName>
    </submittedName>
</protein>
<comment type="caution">
    <text evidence="1">The sequence shown here is derived from an EMBL/GenBank/DDBJ whole genome shotgun (WGS) entry which is preliminary data.</text>
</comment>
<reference evidence="2" key="1">
    <citation type="journal article" date="2019" name="Int. J. Syst. Evol. Microbiol.">
        <title>The Global Catalogue of Microorganisms (GCM) 10K type strain sequencing project: providing services to taxonomists for standard genome sequencing and annotation.</title>
        <authorList>
            <consortium name="The Broad Institute Genomics Platform"/>
            <consortium name="The Broad Institute Genome Sequencing Center for Infectious Disease"/>
            <person name="Wu L."/>
            <person name="Ma J."/>
        </authorList>
    </citation>
    <scope>NUCLEOTIDE SEQUENCE [LARGE SCALE GENOMIC DNA]</scope>
    <source>
        <strain evidence="2">JCM 17066</strain>
    </source>
</reference>
<name>A0ABW0ME80_9BURK</name>
<dbReference type="Proteomes" id="UP001596045">
    <property type="component" value="Unassembled WGS sequence"/>
</dbReference>